<gene>
    <name evidence="3" type="ORF">VHA01S_008_00020</name>
</gene>
<feature type="chain" id="PRO_5004735231" description="DUF4136 domain-containing protein" evidence="1">
    <location>
        <begin position="24"/>
        <end position="181"/>
    </location>
</feature>
<dbReference type="eggNOG" id="ENOG5031MY0">
    <property type="taxonomic scope" value="Bacteria"/>
</dbReference>
<keyword evidence="1" id="KW-0732">Signal</keyword>
<evidence type="ECO:0000259" key="2">
    <source>
        <dbReference type="Pfam" id="PF13590"/>
    </source>
</evidence>
<dbReference type="OrthoDB" id="5876564at2"/>
<reference evidence="3 4" key="1">
    <citation type="submission" date="2013-11" db="EMBL/GenBank/DDBJ databases">
        <title>Whole genome shotgun sequence of Vibrio halioticoli NBRC 102217.</title>
        <authorList>
            <person name="Isaki S."/>
            <person name="Kimura A."/>
            <person name="Ohji S."/>
            <person name="Hosoyama A."/>
            <person name="Fujita N."/>
            <person name="Hashimoto M."/>
            <person name="Hosoyama Y."/>
            <person name="Yamazoe A."/>
        </authorList>
    </citation>
    <scope>NUCLEOTIDE SEQUENCE [LARGE SCALE GENOMIC DNA]</scope>
    <source>
        <strain evidence="3 4">NBRC 102217</strain>
    </source>
</reference>
<evidence type="ECO:0000313" key="3">
    <source>
        <dbReference type="EMBL" id="GAD88605.1"/>
    </source>
</evidence>
<accession>V5HGN3</accession>
<dbReference type="Proteomes" id="UP000017800">
    <property type="component" value="Unassembled WGS sequence"/>
</dbReference>
<sequence>MKWFFAIVFVLFLSACTTTPQHNNNFAIGMVSSGDFQFIQSGAKTYAWHPKSGQAYVDEDADKNSVQTMFNEAIGKSLAEKGYIRVPMSQQPNFLVGYGVAIESELSDDEIFNKTHLATGIPAQDFGNSEQKGTIVIAMYSYPLMELRWRSLAQAGAGQERGTQQIKGYVDSMLKEMPQAQ</sequence>
<dbReference type="Gene3D" id="3.30.160.670">
    <property type="match status" value="1"/>
</dbReference>
<dbReference type="RefSeq" id="WP_023402988.1">
    <property type="nucleotide sequence ID" value="NZ_BAUJ01000008.1"/>
</dbReference>
<evidence type="ECO:0000313" key="4">
    <source>
        <dbReference type="Proteomes" id="UP000017800"/>
    </source>
</evidence>
<keyword evidence="4" id="KW-1185">Reference proteome</keyword>
<proteinExistence type="predicted"/>
<dbReference type="AlphaFoldDB" id="V5HGN3"/>
<organism evidence="3 4">
    <name type="scientific">Vibrio halioticoli NBRC 102217</name>
    <dbReference type="NCBI Taxonomy" id="1219072"/>
    <lineage>
        <taxon>Bacteria</taxon>
        <taxon>Pseudomonadati</taxon>
        <taxon>Pseudomonadota</taxon>
        <taxon>Gammaproteobacteria</taxon>
        <taxon>Vibrionales</taxon>
        <taxon>Vibrionaceae</taxon>
        <taxon>Vibrio</taxon>
    </lineage>
</organism>
<dbReference type="PROSITE" id="PS51257">
    <property type="entry name" value="PROKAR_LIPOPROTEIN"/>
    <property type="match status" value="1"/>
</dbReference>
<feature type="domain" description="DUF4136" evidence="2">
    <location>
        <begin position="41"/>
        <end position="178"/>
    </location>
</feature>
<comment type="caution">
    <text evidence="3">The sequence shown here is derived from an EMBL/GenBank/DDBJ whole genome shotgun (WGS) entry which is preliminary data.</text>
</comment>
<dbReference type="EMBL" id="BAUJ01000008">
    <property type="protein sequence ID" value="GAD88605.1"/>
    <property type="molecule type" value="Genomic_DNA"/>
</dbReference>
<dbReference type="Pfam" id="PF13590">
    <property type="entry name" value="DUF4136"/>
    <property type="match status" value="1"/>
</dbReference>
<name>V5HGN3_9VIBR</name>
<feature type="signal peptide" evidence="1">
    <location>
        <begin position="1"/>
        <end position="23"/>
    </location>
</feature>
<dbReference type="InterPro" id="IPR025411">
    <property type="entry name" value="DUF4136"/>
</dbReference>
<protein>
    <recommendedName>
        <fullName evidence="2">DUF4136 domain-containing protein</fullName>
    </recommendedName>
</protein>
<evidence type="ECO:0000256" key="1">
    <source>
        <dbReference type="SAM" id="SignalP"/>
    </source>
</evidence>